<dbReference type="PANTHER" id="PTHR43280:SF2">
    <property type="entry name" value="HTH-TYPE TRANSCRIPTIONAL REGULATOR EXSA"/>
    <property type="match status" value="1"/>
</dbReference>
<evidence type="ECO:0000256" key="3">
    <source>
        <dbReference type="ARBA" id="ARBA00023163"/>
    </source>
</evidence>
<dbReference type="InterPro" id="IPR009057">
    <property type="entry name" value="Homeodomain-like_sf"/>
</dbReference>
<dbReference type="InterPro" id="IPR014710">
    <property type="entry name" value="RmlC-like_jellyroll"/>
</dbReference>
<sequence length="289" mass="33342">MNPIKKNIPFSNVLFPFLMTFKDQKMPENELPDHIHDWHEIIYVYDGTGTFFIDKSFHTMEKGNFFFIPRNTIHRAMPDISNPVTSTAVFFSKFVLGTESFGDYMTVRGVMEEWEKKRGYKILLSSEQQHFVEEKLDTIQRGILNQDFGYRQSIVLELQIILLQLCQSVFKCGADGSGTSGITGSPGLELALQYIDTHLTETIYLNDLSPLANMSPPYFSRVFKQMIGLTLTEYITTKRIVRAKEYLEKTDEKIFLVAENCGFTSLPHFHRTFLKYAGLTPGSYRKIKH</sequence>
<dbReference type="SUPFAM" id="SSF51182">
    <property type="entry name" value="RmlC-like cupins"/>
    <property type="match status" value="1"/>
</dbReference>
<dbReference type="Pfam" id="PF12833">
    <property type="entry name" value="HTH_18"/>
    <property type="match status" value="1"/>
</dbReference>
<dbReference type="EMBL" id="JBHUCX010000012">
    <property type="protein sequence ID" value="MFD1673680.1"/>
    <property type="molecule type" value="Genomic_DNA"/>
</dbReference>
<dbReference type="Proteomes" id="UP001597079">
    <property type="component" value="Unassembled WGS sequence"/>
</dbReference>
<comment type="caution">
    <text evidence="5">The sequence shown here is derived from an EMBL/GenBank/DDBJ whole genome shotgun (WGS) entry which is preliminary data.</text>
</comment>
<feature type="domain" description="HTH araC/xylS-type" evidence="4">
    <location>
        <begin position="189"/>
        <end position="287"/>
    </location>
</feature>
<dbReference type="SUPFAM" id="SSF46689">
    <property type="entry name" value="Homeodomain-like"/>
    <property type="match status" value="2"/>
</dbReference>
<dbReference type="InterPro" id="IPR018060">
    <property type="entry name" value="HTH_AraC"/>
</dbReference>
<evidence type="ECO:0000256" key="1">
    <source>
        <dbReference type="ARBA" id="ARBA00023015"/>
    </source>
</evidence>
<dbReference type="SMART" id="SM00342">
    <property type="entry name" value="HTH_ARAC"/>
    <property type="match status" value="1"/>
</dbReference>
<gene>
    <name evidence="5" type="ORF">ACFSB2_03015</name>
</gene>
<evidence type="ECO:0000313" key="5">
    <source>
        <dbReference type="EMBL" id="MFD1673680.1"/>
    </source>
</evidence>
<dbReference type="InterPro" id="IPR011051">
    <property type="entry name" value="RmlC_Cupin_sf"/>
</dbReference>
<dbReference type="Gene3D" id="1.10.10.60">
    <property type="entry name" value="Homeodomain-like"/>
    <property type="match status" value="2"/>
</dbReference>
<dbReference type="PROSITE" id="PS01124">
    <property type="entry name" value="HTH_ARAC_FAMILY_2"/>
    <property type="match status" value="1"/>
</dbReference>
<reference evidence="6" key="1">
    <citation type="journal article" date="2019" name="Int. J. Syst. Evol. Microbiol.">
        <title>The Global Catalogue of Microorganisms (GCM) 10K type strain sequencing project: providing services to taxonomists for standard genome sequencing and annotation.</title>
        <authorList>
            <consortium name="The Broad Institute Genomics Platform"/>
            <consortium name="The Broad Institute Genome Sequencing Center for Infectious Disease"/>
            <person name="Wu L."/>
            <person name="Ma J."/>
        </authorList>
    </citation>
    <scope>NUCLEOTIDE SEQUENCE [LARGE SCALE GENOMIC DNA]</scope>
    <source>
        <strain evidence="6">CGMCC 1.12286</strain>
    </source>
</reference>
<keyword evidence="2" id="KW-0238">DNA-binding</keyword>
<name>A0ABW4JCL9_9BACL</name>
<dbReference type="RefSeq" id="WP_377941164.1">
    <property type="nucleotide sequence ID" value="NZ_JBHUCX010000012.1"/>
</dbReference>
<keyword evidence="6" id="KW-1185">Reference proteome</keyword>
<protein>
    <submittedName>
        <fullName evidence="5">Helix-turn-helix domain-containing protein</fullName>
    </submittedName>
</protein>
<dbReference type="Gene3D" id="2.60.120.10">
    <property type="entry name" value="Jelly Rolls"/>
    <property type="match status" value="1"/>
</dbReference>
<keyword evidence="1" id="KW-0805">Transcription regulation</keyword>
<organism evidence="5 6">
    <name type="scientific">Alicyclobacillus fodiniaquatilis</name>
    <dbReference type="NCBI Taxonomy" id="1661150"/>
    <lineage>
        <taxon>Bacteria</taxon>
        <taxon>Bacillati</taxon>
        <taxon>Bacillota</taxon>
        <taxon>Bacilli</taxon>
        <taxon>Bacillales</taxon>
        <taxon>Alicyclobacillaceae</taxon>
        <taxon>Alicyclobacillus</taxon>
    </lineage>
</organism>
<evidence type="ECO:0000259" key="4">
    <source>
        <dbReference type="PROSITE" id="PS01124"/>
    </source>
</evidence>
<dbReference type="Pfam" id="PF02311">
    <property type="entry name" value="AraC_binding"/>
    <property type="match status" value="1"/>
</dbReference>
<evidence type="ECO:0000313" key="6">
    <source>
        <dbReference type="Proteomes" id="UP001597079"/>
    </source>
</evidence>
<dbReference type="InterPro" id="IPR003313">
    <property type="entry name" value="AraC-bd"/>
</dbReference>
<evidence type="ECO:0000256" key="2">
    <source>
        <dbReference type="ARBA" id="ARBA00023125"/>
    </source>
</evidence>
<dbReference type="PANTHER" id="PTHR43280">
    <property type="entry name" value="ARAC-FAMILY TRANSCRIPTIONAL REGULATOR"/>
    <property type="match status" value="1"/>
</dbReference>
<accession>A0ABW4JCL9</accession>
<keyword evidence="3" id="KW-0804">Transcription</keyword>
<proteinExistence type="predicted"/>